<dbReference type="GO" id="GO:0000160">
    <property type="term" value="P:phosphorelay signal transduction system"/>
    <property type="evidence" value="ECO:0007669"/>
    <property type="project" value="UniProtKB-KW"/>
</dbReference>
<dbReference type="InterPro" id="IPR002197">
    <property type="entry name" value="HTH_Fis"/>
</dbReference>
<dbReference type="EMBL" id="CP036264">
    <property type="protein sequence ID" value="QEG02781.1"/>
    <property type="molecule type" value="Genomic_DNA"/>
</dbReference>
<dbReference type="Pfam" id="PF00158">
    <property type="entry name" value="Sigma54_activat"/>
    <property type="match status" value="1"/>
</dbReference>
<name>A0A5B9MRA1_9BACT</name>
<dbReference type="InterPro" id="IPR011006">
    <property type="entry name" value="CheY-like_superfamily"/>
</dbReference>
<gene>
    <name evidence="19" type="primary">glnG_4</name>
    <name evidence="19" type="ORF">Mal15_69020</name>
</gene>
<feature type="modified residue" description="4-aspartylphosphate" evidence="16">
    <location>
        <position position="52"/>
    </location>
</feature>
<evidence type="ECO:0000256" key="5">
    <source>
        <dbReference type="ARBA" id="ARBA00022553"/>
    </source>
</evidence>
<dbReference type="KEGG" id="smam:Mal15_69020"/>
<evidence type="ECO:0000313" key="19">
    <source>
        <dbReference type="EMBL" id="QEG02781.1"/>
    </source>
</evidence>
<keyword evidence="11" id="KW-0010">Activator</keyword>
<evidence type="ECO:0000256" key="6">
    <source>
        <dbReference type="ARBA" id="ARBA00022741"/>
    </source>
</evidence>
<dbReference type="InterPro" id="IPR058031">
    <property type="entry name" value="AAA_lid_NorR"/>
</dbReference>
<dbReference type="GO" id="GO:0006355">
    <property type="term" value="P:regulation of DNA-templated transcription"/>
    <property type="evidence" value="ECO:0007669"/>
    <property type="project" value="InterPro"/>
</dbReference>
<keyword evidence="13" id="KW-0535">Nitrogen fixation</keyword>
<dbReference type="GO" id="GO:0005524">
    <property type="term" value="F:ATP binding"/>
    <property type="evidence" value="ECO:0007669"/>
    <property type="project" value="UniProtKB-KW"/>
</dbReference>
<dbReference type="CDD" id="cd00009">
    <property type="entry name" value="AAA"/>
    <property type="match status" value="1"/>
</dbReference>
<dbReference type="PANTHER" id="PTHR32071:SF95">
    <property type="entry name" value="DNA-BINDING TRANSCRIPTIONAL REGULATOR NTRC"/>
    <property type="match status" value="1"/>
</dbReference>
<evidence type="ECO:0000256" key="10">
    <source>
        <dbReference type="ARBA" id="ARBA00023125"/>
    </source>
</evidence>
<keyword evidence="12" id="KW-0804">Transcription</keyword>
<dbReference type="PRINTS" id="PR01590">
    <property type="entry name" value="HTHFIS"/>
</dbReference>
<feature type="domain" description="Response regulatory" evidence="18">
    <location>
        <begin position="3"/>
        <end position="117"/>
    </location>
</feature>
<keyword evidence="3" id="KW-0963">Cytoplasm</keyword>
<dbReference type="Gene3D" id="3.40.50.2300">
    <property type="match status" value="1"/>
</dbReference>
<dbReference type="Gene3D" id="3.40.50.300">
    <property type="entry name" value="P-loop containing nucleotide triphosphate hydrolases"/>
    <property type="match status" value="1"/>
</dbReference>
<feature type="domain" description="Sigma-54 factor interaction" evidence="17">
    <location>
        <begin position="142"/>
        <end position="371"/>
    </location>
</feature>
<dbReference type="Gene3D" id="1.10.10.60">
    <property type="entry name" value="Homeodomain-like"/>
    <property type="match status" value="1"/>
</dbReference>
<dbReference type="InterPro" id="IPR001789">
    <property type="entry name" value="Sig_transdc_resp-reg_receiver"/>
</dbReference>
<keyword evidence="4" id="KW-0678">Repressor</keyword>
<dbReference type="Pfam" id="PF02954">
    <property type="entry name" value="HTH_8"/>
    <property type="match status" value="1"/>
</dbReference>
<keyword evidence="6" id="KW-0547">Nucleotide-binding</keyword>
<evidence type="ECO:0000256" key="15">
    <source>
        <dbReference type="ARBA" id="ARBA00031910"/>
    </source>
</evidence>
<evidence type="ECO:0000256" key="8">
    <source>
        <dbReference type="ARBA" id="ARBA00023012"/>
    </source>
</evidence>
<dbReference type="GO" id="GO:0005737">
    <property type="term" value="C:cytoplasm"/>
    <property type="evidence" value="ECO:0007669"/>
    <property type="project" value="UniProtKB-SubCell"/>
</dbReference>
<dbReference type="CDD" id="cd17536">
    <property type="entry name" value="REC_YesN-like"/>
    <property type="match status" value="1"/>
</dbReference>
<evidence type="ECO:0000259" key="17">
    <source>
        <dbReference type="PROSITE" id="PS50045"/>
    </source>
</evidence>
<evidence type="ECO:0000256" key="3">
    <source>
        <dbReference type="ARBA" id="ARBA00022490"/>
    </source>
</evidence>
<protein>
    <recommendedName>
        <fullName evidence="2">DNA-binding transcriptional regulator NtrC</fullName>
    </recommendedName>
    <alternativeName>
        <fullName evidence="14">Nitrogen regulation protein NR(I)</fullName>
    </alternativeName>
    <alternativeName>
        <fullName evidence="15">Nitrogen regulator I</fullName>
    </alternativeName>
</protein>
<evidence type="ECO:0000256" key="2">
    <source>
        <dbReference type="ARBA" id="ARBA00019059"/>
    </source>
</evidence>
<evidence type="ECO:0000313" key="20">
    <source>
        <dbReference type="Proteomes" id="UP000321353"/>
    </source>
</evidence>
<dbReference type="SUPFAM" id="SSF46689">
    <property type="entry name" value="Homeodomain-like"/>
    <property type="match status" value="1"/>
</dbReference>
<dbReference type="SUPFAM" id="SSF52172">
    <property type="entry name" value="CheY-like"/>
    <property type="match status" value="1"/>
</dbReference>
<dbReference type="InterPro" id="IPR009057">
    <property type="entry name" value="Homeodomain-like_sf"/>
</dbReference>
<evidence type="ECO:0000256" key="4">
    <source>
        <dbReference type="ARBA" id="ARBA00022491"/>
    </source>
</evidence>
<evidence type="ECO:0000256" key="14">
    <source>
        <dbReference type="ARBA" id="ARBA00029881"/>
    </source>
</evidence>
<evidence type="ECO:0000256" key="7">
    <source>
        <dbReference type="ARBA" id="ARBA00022840"/>
    </source>
</evidence>
<reference evidence="19 20" key="1">
    <citation type="submission" date="2019-02" db="EMBL/GenBank/DDBJ databases">
        <title>Planctomycetal bacteria perform biofilm scaping via a novel small molecule.</title>
        <authorList>
            <person name="Jeske O."/>
            <person name="Boedeker C."/>
            <person name="Wiegand S."/>
            <person name="Breitling P."/>
            <person name="Kallscheuer N."/>
            <person name="Jogler M."/>
            <person name="Rohde M."/>
            <person name="Petersen J."/>
            <person name="Medema M.H."/>
            <person name="Surup F."/>
            <person name="Jogler C."/>
        </authorList>
    </citation>
    <scope>NUCLEOTIDE SEQUENCE [LARGE SCALE GENOMIC DNA]</scope>
    <source>
        <strain evidence="19 20">Mal15</strain>
    </source>
</reference>
<dbReference type="Gene3D" id="1.10.8.60">
    <property type="match status" value="1"/>
</dbReference>
<dbReference type="InterPro" id="IPR002078">
    <property type="entry name" value="Sigma_54_int"/>
</dbReference>
<dbReference type="SMART" id="SM00382">
    <property type="entry name" value="AAA"/>
    <property type="match status" value="1"/>
</dbReference>
<proteinExistence type="predicted"/>
<dbReference type="PROSITE" id="PS50045">
    <property type="entry name" value="SIGMA54_INTERACT_4"/>
    <property type="match status" value="1"/>
</dbReference>
<dbReference type="InterPro" id="IPR027417">
    <property type="entry name" value="P-loop_NTPase"/>
</dbReference>
<evidence type="ECO:0000256" key="16">
    <source>
        <dbReference type="PROSITE-ProRule" id="PRU00169"/>
    </source>
</evidence>
<sequence length="488" mass="54234">MPKLIIIDDEPNLRYSLKKSLESDSLEVITAATAESGIAAVRQHQPDAVILDVRLPDMSGLDAFNIIHELDARVPVIIITAYSTTETAINAMKHGAFEYLLKPVEFEKLLATVQSAIDVSLMSRIPAQFGIAGDGDTSADQIVGRSRAMQEVYKLIGQVAPQDVNALILGESGTGKEMVARAIYQHSRRADRPFMAINCAALPENLLESELFGHERGSFTGADRRRIGKFEQVNRGTIFLDEIGDMTPATQAKVLRLLQDGSFERVGNNETIRVDVRIIAATNRNLLQMVQDGEFREDLYYRMSVFMIQLPPLRDRPEDIPVLAEHFINLLNRDMHKQIRSIAPDAMARLQQYLWPGNVRELQSAMKHALVRNVGEVLTVSSLPETCRRVAPAGASEAPPKLDADNIRKFVQDLMSDGPANLYQEVHSEIDRILLPEVLNHADGNQAQASELLGIARSTLRTKITDLGLTFEKRLKQDSETVDAPQRG</sequence>
<dbReference type="PROSITE" id="PS50110">
    <property type="entry name" value="RESPONSE_REGULATORY"/>
    <property type="match status" value="1"/>
</dbReference>
<keyword evidence="9" id="KW-0805">Transcription regulation</keyword>
<evidence type="ECO:0000256" key="13">
    <source>
        <dbReference type="ARBA" id="ARBA00023231"/>
    </source>
</evidence>
<organism evidence="19 20">
    <name type="scientific">Stieleria maiorica</name>
    <dbReference type="NCBI Taxonomy" id="2795974"/>
    <lineage>
        <taxon>Bacteria</taxon>
        <taxon>Pseudomonadati</taxon>
        <taxon>Planctomycetota</taxon>
        <taxon>Planctomycetia</taxon>
        <taxon>Pirellulales</taxon>
        <taxon>Pirellulaceae</taxon>
        <taxon>Stieleria</taxon>
    </lineage>
</organism>
<keyword evidence="10" id="KW-0238">DNA-binding</keyword>
<evidence type="ECO:0000259" key="18">
    <source>
        <dbReference type="PROSITE" id="PS50110"/>
    </source>
</evidence>
<dbReference type="FunFam" id="3.40.50.300:FF:000006">
    <property type="entry name" value="DNA-binding transcriptional regulator NtrC"/>
    <property type="match status" value="1"/>
</dbReference>
<comment type="subcellular location">
    <subcellularLocation>
        <location evidence="1">Cytoplasm</location>
    </subcellularLocation>
</comment>
<evidence type="ECO:0000256" key="9">
    <source>
        <dbReference type="ARBA" id="ARBA00023015"/>
    </source>
</evidence>
<dbReference type="SMART" id="SM00448">
    <property type="entry name" value="REC"/>
    <property type="match status" value="1"/>
</dbReference>
<dbReference type="RefSeq" id="WP_147871671.1">
    <property type="nucleotide sequence ID" value="NZ_CP036264.1"/>
</dbReference>
<dbReference type="SUPFAM" id="SSF52540">
    <property type="entry name" value="P-loop containing nucleoside triphosphate hydrolases"/>
    <property type="match status" value="1"/>
</dbReference>
<dbReference type="PANTHER" id="PTHR32071">
    <property type="entry name" value="TRANSCRIPTIONAL REGULATORY PROTEIN"/>
    <property type="match status" value="1"/>
</dbReference>
<keyword evidence="7" id="KW-0067">ATP-binding</keyword>
<dbReference type="AlphaFoldDB" id="A0A5B9MRA1"/>
<dbReference type="GO" id="GO:0043565">
    <property type="term" value="F:sequence-specific DNA binding"/>
    <property type="evidence" value="ECO:0007669"/>
    <property type="project" value="InterPro"/>
</dbReference>
<evidence type="ECO:0000256" key="12">
    <source>
        <dbReference type="ARBA" id="ARBA00023163"/>
    </source>
</evidence>
<keyword evidence="8" id="KW-0902">Two-component regulatory system</keyword>
<dbReference type="Pfam" id="PF25601">
    <property type="entry name" value="AAA_lid_14"/>
    <property type="match status" value="1"/>
</dbReference>
<keyword evidence="20" id="KW-1185">Reference proteome</keyword>
<evidence type="ECO:0000256" key="11">
    <source>
        <dbReference type="ARBA" id="ARBA00023159"/>
    </source>
</evidence>
<keyword evidence="5 16" id="KW-0597">Phosphoprotein</keyword>
<dbReference type="Proteomes" id="UP000321353">
    <property type="component" value="Chromosome"/>
</dbReference>
<evidence type="ECO:0000256" key="1">
    <source>
        <dbReference type="ARBA" id="ARBA00004496"/>
    </source>
</evidence>
<dbReference type="InterPro" id="IPR003593">
    <property type="entry name" value="AAA+_ATPase"/>
</dbReference>
<dbReference type="Pfam" id="PF00072">
    <property type="entry name" value="Response_reg"/>
    <property type="match status" value="1"/>
</dbReference>
<accession>A0A5B9MRA1</accession>